<reference evidence="3 4" key="1">
    <citation type="submission" date="2020-10" db="EMBL/GenBank/DDBJ databases">
        <title>Genome analysis of Massilia species.</title>
        <authorList>
            <person name="Jung D.-H."/>
        </authorList>
    </citation>
    <scope>NUCLEOTIDE SEQUENCE [LARGE SCALE GENOMIC DNA]</scope>
    <source>
        <strain evidence="4">sipir</strain>
    </source>
</reference>
<feature type="signal peptide" evidence="2">
    <location>
        <begin position="1"/>
        <end position="29"/>
    </location>
</feature>
<evidence type="ECO:0000256" key="2">
    <source>
        <dbReference type="SAM" id="SignalP"/>
    </source>
</evidence>
<name>A0ABY4ACZ4_9BURK</name>
<evidence type="ECO:0000256" key="1">
    <source>
        <dbReference type="SAM" id="MobiDB-lite"/>
    </source>
</evidence>
<feature type="region of interest" description="Disordered" evidence="1">
    <location>
        <begin position="87"/>
        <end position="110"/>
    </location>
</feature>
<evidence type="ECO:0000313" key="3">
    <source>
        <dbReference type="EMBL" id="UOD32657.1"/>
    </source>
</evidence>
<accession>A0ABY4ACZ4</accession>
<feature type="chain" id="PRO_5045817826" evidence="2">
    <location>
        <begin position="30"/>
        <end position="165"/>
    </location>
</feature>
<gene>
    <name evidence="3" type="ORF">INH39_13940</name>
</gene>
<dbReference type="InterPro" id="IPR012899">
    <property type="entry name" value="LTXXQ"/>
</dbReference>
<keyword evidence="2" id="KW-0732">Signal</keyword>
<organism evidence="3 4">
    <name type="scientific">Massilia violaceinigra</name>
    <dbReference type="NCBI Taxonomy" id="2045208"/>
    <lineage>
        <taxon>Bacteria</taxon>
        <taxon>Pseudomonadati</taxon>
        <taxon>Pseudomonadota</taxon>
        <taxon>Betaproteobacteria</taxon>
        <taxon>Burkholderiales</taxon>
        <taxon>Oxalobacteraceae</taxon>
        <taxon>Telluria group</taxon>
        <taxon>Massilia</taxon>
    </lineage>
</organism>
<dbReference type="Pfam" id="PF07813">
    <property type="entry name" value="LTXXQ"/>
    <property type="match status" value="1"/>
</dbReference>
<dbReference type="EMBL" id="CP063361">
    <property type="protein sequence ID" value="UOD32657.1"/>
    <property type="molecule type" value="Genomic_DNA"/>
</dbReference>
<dbReference type="RefSeq" id="WP_243493678.1">
    <property type="nucleotide sequence ID" value="NZ_CP063361.1"/>
</dbReference>
<keyword evidence="4" id="KW-1185">Reference proteome</keyword>
<sequence>MNVLTTVRNTLVISLAVLGMGGAAVAVHAQESNPKAASVERHHGDRAAHMAKRQAERHAHMAERQARLHAQLKLTAEQEPAWAAWNAASKPGERPARGERGQWASKSAPERMEQQLDMAKQHVASMETRLAALNSFYATLSPEQKKVFDEQGMRRGHHGKHKRPA</sequence>
<proteinExistence type="predicted"/>
<evidence type="ECO:0000313" key="4">
    <source>
        <dbReference type="Proteomes" id="UP000831532"/>
    </source>
</evidence>
<protein>
    <submittedName>
        <fullName evidence="3">Spy/CpxP family protein refolding chaperone</fullName>
    </submittedName>
</protein>
<dbReference type="Proteomes" id="UP000831532">
    <property type="component" value="Chromosome"/>
</dbReference>
<feature type="compositionally biased region" description="Basic and acidic residues" evidence="1">
    <location>
        <begin position="91"/>
        <end position="100"/>
    </location>
</feature>